<dbReference type="PROSITE" id="PS51842">
    <property type="entry name" value="IF_ROD_2"/>
    <property type="match status" value="1"/>
</dbReference>
<dbReference type="PROSITE" id="PS00226">
    <property type="entry name" value="IF_ROD_1"/>
    <property type="match status" value="1"/>
</dbReference>
<evidence type="ECO:0000256" key="7">
    <source>
        <dbReference type="ARBA" id="ARBA00023289"/>
    </source>
</evidence>
<keyword evidence="4 10" id="KW-0175">Coiled coil</keyword>
<dbReference type="Gene3D" id="2.60.40.1260">
    <property type="entry name" value="Lamin Tail domain"/>
    <property type="match status" value="1"/>
</dbReference>
<keyword evidence="5" id="KW-0539">Nucleus</keyword>
<dbReference type="Pfam" id="PF00932">
    <property type="entry name" value="LTD"/>
    <property type="match status" value="1"/>
</dbReference>
<feature type="non-terminal residue" evidence="14">
    <location>
        <position position="1"/>
    </location>
</feature>
<keyword evidence="7" id="KW-0636">Prenylation</keyword>
<dbReference type="InterPro" id="IPR018039">
    <property type="entry name" value="IF_conserved"/>
</dbReference>
<dbReference type="Proteomes" id="UP000054064">
    <property type="component" value="Unassembled WGS sequence"/>
</dbReference>
<proteinExistence type="inferred from homology"/>
<dbReference type="GO" id="GO:0031507">
    <property type="term" value="P:heterochromatin formation"/>
    <property type="evidence" value="ECO:0007669"/>
    <property type="project" value="TreeGrafter"/>
</dbReference>
<dbReference type="InterPro" id="IPR036415">
    <property type="entry name" value="Lamin_tail_dom_sf"/>
</dbReference>
<name>A0A091H0Z4_BUCRH</name>
<dbReference type="GO" id="GO:0006998">
    <property type="term" value="P:nuclear envelope organization"/>
    <property type="evidence" value="ECO:0007669"/>
    <property type="project" value="TreeGrafter"/>
</dbReference>
<evidence type="ECO:0000313" key="14">
    <source>
        <dbReference type="EMBL" id="KFO89099.1"/>
    </source>
</evidence>
<evidence type="ECO:0000256" key="8">
    <source>
        <dbReference type="ARBA" id="ARBA00024186"/>
    </source>
</evidence>
<keyword evidence="3 9" id="KW-0403">Intermediate filament</keyword>
<evidence type="ECO:0000256" key="11">
    <source>
        <dbReference type="SAM" id="MobiDB-lite"/>
    </source>
</evidence>
<dbReference type="SUPFAM" id="SSF64593">
    <property type="entry name" value="Intermediate filament protein, coiled coil region"/>
    <property type="match status" value="1"/>
</dbReference>
<dbReference type="GO" id="GO:0007097">
    <property type="term" value="P:nuclear migration"/>
    <property type="evidence" value="ECO:0007669"/>
    <property type="project" value="TreeGrafter"/>
</dbReference>
<keyword evidence="2" id="KW-0597">Phosphoprotein</keyword>
<gene>
    <name evidence="14" type="ORF">N320_04063</name>
</gene>
<evidence type="ECO:0000256" key="10">
    <source>
        <dbReference type="SAM" id="Coils"/>
    </source>
</evidence>
<evidence type="ECO:0000256" key="3">
    <source>
        <dbReference type="ARBA" id="ARBA00022754"/>
    </source>
</evidence>
<evidence type="ECO:0000256" key="9">
    <source>
        <dbReference type="RuleBase" id="RU000685"/>
    </source>
</evidence>
<sequence>AKKQTDFTEAQEKIQELEAALSSKEIALTAALHDRRSLEREAEDLEAQAAELRVSLASLKDQLTRETLARVDLENRLQTVTEDLEFHQNLHKAEINEMKRRIAALVAHNPERRADYEQRLAQALREIREQHSAQMQLYKDNLEQAYRARLDNALRSAEISSLAANSAREELCANRVRVDDLCSQLTICQREAVVWQNRAQDLEENLSKERENNRKTLSEKLKEVREMRSKIQGQLSDYEKLLDVKLTLDTEISAYRRLLETEEERLQLPLSPSSRATVSQASSSQNVHTSRRKRRRTGMAAYEASICHTASATGNVSIEEIDVDGKFIRLKNTSEQDQPMGGWELIREMRGTSVSYRYSSGYMLQAGQTVTIWAANAGVTGRPPTDLIWENENSWGTREDVKVVLKNSLGVEVAERTLFFRINVPEGEEEEMENE</sequence>
<dbReference type="PROSITE" id="PS51841">
    <property type="entry name" value="LTD"/>
    <property type="match status" value="1"/>
</dbReference>
<feature type="region of interest" description="Disordered" evidence="11">
    <location>
        <begin position="269"/>
        <end position="295"/>
    </location>
</feature>
<dbReference type="GO" id="GO:0005200">
    <property type="term" value="F:structural constituent of cytoskeleton"/>
    <property type="evidence" value="ECO:0007669"/>
    <property type="project" value="TreeGrafter"/>
</dbReference>
<dbReference type="PANTHER" id="PTHR45721:SF3">
    <property type="entry name" value="LAMIN-B1"/>
    <property type="match status" value="1"/>
</dbReference>
<dbReference type="GO" id="GO:0090435">
    <property type="term" value="P:protein localization to nuclear envelope"/>
    <property type="evidence" value="ECO:0007669"/>
    <property type="project" value="TreeGrafter"/>
</dbReference>
<evidence type="ECO:0000313" key="15">
    <source>
        <dbReference type="Proteomes" id="UP000054064"/>
    </source>
</evidence>
<dbReference type="Pfam" id="PF00038">
    <property type="entry name" value="Filament"/>
    <property type="match status" value="1"/>
</dbReference>
<accession>A0A091H0Z4</accession>
<dbReference type="InterPro" id="IPR039008">
    <property type="entry name" value="IF_rod_dom"/>
</dbReference>
<dbReference type="AlphaFoldDB" id="A0A091H0Z4"/>
<dbReference type="InterPro" id="IPR001322">
    <property type="entry name" value="Lamin_tail_dom"/>
</dbReference>
<dbReference type="GO" id="GO:0005882">
    <property type="term" value="C:intermediate filament"/>
    <property type="evidence" value="ECO:0007669"/>
    <property type="project" value="UniProtKB-KW"/>
</dbReference>
<dbReference type="Gene3D" id="1.20.5.170">
    <property type="match status" value="1"/>
</dbReference>
<evidence type="ECO:0000256" key="2">
    <source>
        <dbReference type="ARBA" id="ARBA00022553"/>
    </source>
</evidence>
<evidence type="ECO:0000256" key="6">
    <source>
        <dbReference type="ARBA" id="ARBA00023288"/>
    </source>
</evidence>
<keyword evidence="1" id="KW-0488">Methylation</keyword>
<protein>
    <submittedName>
        <fullName evidence="14">Lamin-B1</fullName>
    </submittedName>
</protein>
<organism evidence="14 15">
    <name type="scientific">Buceros rhinoceros silvestris</name>
    <dbReference type="NCBI Taxonomy" id="175836"/>
    <lineage>
        <taxon>Eukaryota</taxon>
        <taxon>Metazoa</taxon>
        <taxon>Chordata</taxon>
        <taxon>Craniata</taxon>
        <taxon>Vertebrata</taxon>
        <taxon>Euteleostomi</taxon>
        <taxon>Archelosauria</taxon>
        <taxon>Archosauria</taxon>
        <taxon>Dinosauria</taxon>
        <taxon>Saurischia</taxon>
        <taxon>Theropoda</taxon>
        <taxon>Coelurosauria</taxon>
        <taxon>Aves</taxon>
        <taxon>Neognathae</taxon>
        <taxon>Neoaves</taxon>
        <taxon>Telluraves</taxon>
        <taxon>Coraciimorphae</taxon>
        <taxon>Bucerotiformes</taxon>
        <taxon>Bucerotidae</taxon>
        <taxon>Buceros</taxon>
    </lineage>
</organism>
<keyword evidence="6" id="KW-0449">Lipoprotein</keyword>
<evidence type="ECO:0000259" key="13">
    <source>
        <dbReference type="PROSITE" id="PS51842"/>
    </source>
</evidence>
<feature type="coiled-coil region" evidence="10">
    <location>
        <begin position="7"/>
        <end position="148"/>
    </location>
</feature>
<keyword evidence="15" id="KW-1185">Reference proteome</keyword>
<feature type="non-terminal residue" evidence="14">
    <location>
        <position position="435"/>
    </location>
</feature>
<dbReference type="EMBL" id="KL519359">
    <property type="protein sequence ID" value="KFO89099.1"/>
    <property type="molecule type" value="Genomic_DNA"/>
</dbReference>
<dbReference type="GO" id="GO:0005652">
    <property type="term" value="C:nuclear lamina"/>
    <property type="evidence" value="ECO:0007669"/>
    <property type="project" value="UniProtKB-SubCell"/>
</dbReference>
<dbReference type="GO" id="GO:0051664">
    <property type="term" value="P:nuclear pore localization"/>
    <property type="evidence" value="ECO:0007669"/>
    <property type="project" value="TreeGrafter"/>
</dbReference>
<reference evidence="14 15" key="1">
    <citation type="submission" date="2014-04" db="EMBL/GenBank/DDBJ databases">
        <title>Genome evolution of avian class.</title>
        <authorList>
            <person name="Zhang G."/>
            <person name="Li C."/>
        </authorList>
    </citation>
    <scope>NUCLEOTIDE SEQUENCE [LARGE SCALE GENOMIC DNA]</scope>
    <source>
        <strain evidence="14">BGI_N320</strain>
    </source>
</reference>
<evidence type="ECO:0000256" key="4">
    <source>
        <dbReference type="ARBA" id="ARBA00023054"/>
    </source>
</evidence>
<feature type="domain" description="LTD" evidence="12">
    <location>
        <begin position="304"/>
        <end position="420"/>
    </location>
</feature>
<dbReference type="SMART" id="SM01391">
    <property type="entry name" value="Filament"/>
    <property type="match status" value="1"/>
</dbReference>
<comment type="subcellular location">
    <subcellularLocation>
        <location evidence="8">Nucleus lamina</location>
    </subcellularLocation>
</comment>
<feature type="domain" description="IF rod" evidence="13">
    <location>
        <begin position="1"/>
        <end position="266"/>
    </location>
</feature>
<dbReference type="SUPFAM" id="SSF74853">
    <property type="entry name" value="Lamin A/C globular tail domain"/>
    <property type="match status" value="1"/>
</dbReference>
<feature type="compositionally biased region" description="Low complexity" evidence="11">
    <location>
        <begin position="269"/>
        <end position="285"/>
    </location>
</feature>
<comment type="similarity">
    <text evidence="9">Belongs to the intermediate filament family.</text>
</comment>
<dbReference type="PANTHER" id="PTHR45721">
    <property type="entry name" value="LAMIN DM0-RELATED"/>
    <property type="match status" value="1"/>
</dbReference>
<feature type="coiled-coil region" evidence="10">
    <location>
        <begin position="185"/>
        <end position="241"/>
    </location>
</feature>
<evidence type="ECO:0000259" key="12">
    <source>
        <dbReference type="PROSITE" id="PS51841"/>
    </source>
</evidence>
<evidence type="ECO:0000256" key="1">
    <source>
        <dbReference type="ARBA" id="ARBA00022481"/>
    </source>
</evidence>
<evidence type="ECO:0000256" key="5">
    <source>
        <dbReference type="ARBA" id="ARBA00023242"/>
    </source>
</evidence>
<dbReference type="Gene3D" id="1.20.5.1160">
    <property type="entry name" value="Vasodilator-stimulated phosphoprotein"/>
    <property type="match status" value="1"/>
</dbReference>